<dbReference type="Proteomes" id="UP000366872">
    <property type="component" value="Unassembled WGS sequence"/>
</dbReference>
<dbReference type="NCBIfam" id="TIGR04256">
    <property type="entry name" value="GxxExxY"/>
    <property type="match status" value="1"/>
</dbReference>
<dbReference type="InterPro" id="IPR026350">
    <property type="entry name" value="GxxExxY"/>
</dbReference>
<dbReference type="InterPro" id="IPR011604">
    <property type="entry name" value="PDDEXK-like_dom_sf"/>
</dbReference>
<dbReference type="AlphaFoldDB" id="A0A6C2TX66"/>
<sequence length="126" mass="14218">MDEKLNELSEKVIGAAIRVHRELGPGLLESVYQSCLALELKLMGIKVEVEVPVQVEYRGQTVNDMGYRLDLLVEECLIVELKSVEAVKPVHKKQLLTYLKLTDCRLGLLINFNEVLLKDGITRIAN</sequence>
<keyword evidence="2" id="KW-1185">Reference proteome</keyword>
<gene>
    <name evidence="1" type="ORF">PDESU_00693</name>
</gene>
<dbReference type="Pfam" id="PF13366">
    <property type="entry name" value="PDDEXK_3"/>
    <property type="match status" value="1"/>
</dbReference>
<accession>A0A6C2TX66</accession>
<organism evidence="1 2">
    <name type="scientific">Pontiella desulfatans</name>
    <dbReference type="NCBI Taxonomy" id="2750659"/>
    <lineage>
        <taxon>Bacteria</taxon>
        <taxon>Pseudomonadati</taxon>
        <taxon>Kiritimatiellota</taxon>
        <taxon>Kiritimatiellia</taxon>
        <taxon>Kiritimatiellales</taxon>
        <taxon>Pontiellaceae</taxon>
        <taxon>Pontiella</taxon>
    </lineage>
</organism>
<proteinExistence type="predicted"/>
<dbReference type="EMBL" id="CAAHFG010000001">
    <property type="protein sequence ID" value="VGO12142.1"/>
    <property type="molecule type" value="Genomic_DNA"/>
</dbReference>
<dbReference type="RefSeq" id="WP_136077832.1">
    <property type="nucleotide sequence ID" value="NZ_CAAHFG010000001.1"/>
</dbReference>
<name>A0A6C2TX66_PONDE</name>
<evidence type="ECO:0000313" key="2">
    <source>
        <dbReference type="Proteomes" id="UP000366872"/>
    </source>
</evidence>
<evidence type="ECO:0008006" key="3">
    <source>
        <dbReference type="Google" id="ProtNLM"/>
    </source>
</evidence>
<dbReference type="Gene3D" id="3.90.320.10">
    <property type="match status" value="1"/>
</dbReference>
<reference evidence="1 2" key="1">
    <citation type="submission" date="2019-04" db="EMBL/GenBank/DDBJ databases">
        <authorList>
            <person name="Van Vliet M D."/>
        </authorList>
    </citation>
    <scope>NUCLEOTIDE SEQUENCE [LARGE SCALE GENOMIC DNA]</scope>
    <source>
        <strain evidence="1 2">F1</strain>
    </source>
</reference>
<evidence type="ECO:0000313" key="1">
    <source>
        <dbReference type="EMBL" id="VGO12142.1"/>
    </source>
</evidence>
<protein>
    <recommendedName>
        <fullName evidence="3">GxxExxY protein</fullName>
    </recommendedName>
</protein>